<keyword evidence="2" id="KW-0238">DNA-binding</keyword>
<dbReference type="GeneID" id="111275795"/>
<organism evidence="6 7">
    <name type="scientific">Durio zibethinus</name>
    <name type="common">Durian</name>
    <dbReference type="NCBI Taxonomy" id="66656"/>
    <lineage>
        <taxon>Eukaryota</taxon>
        <taxon>Viridiplantae</taxon>
        <taxon>Streptophyta</taxon>
        <taxon>Embryophyta</taxon>
        <taxon>Tracheophyta</taxon>
        <taxon>Spermatophyta</taxon>
        <taxon>Magnoliopsida</taxon>
        <taxon>eudicotyledons</taxon>
        <taxon>Gunneridae</taxon>
        <taxon>Pentapetalae</taxon>
        <taxon>rosids</taxon>
        <taxon>malvids</taxon>
        <taxon>Malvales</taxon>
        <taxon>Malvaceae</taxon>
        <taxon>Helicteroideae</taxon>
        <taxon>Durio</taxon>
    </lineage>
</organism>
<evidence type="ECO:0000256" key="2">
    <source>
        <dbReference type="ARBA" id="ARBA00023125"/>
    </source>
</evidence>
<dbReference type="SUPFAM" id="SSF101941">
    <property type="entry name" value="NAC domain"/>
    <property type="match status" value="1"/>
</dbReference>
<keyword evidence="3" id="KW-0804">Transcription</keyword>
<evidence type="ECO:0000313" key="6">
    <source>
        <dbReference type="Proteomes" id="UP000515121"/>
    </source>
</evidence>
<dbReference type="RefSeq" id="XP_022717038.1">
    <property type="nucleotide sequence ID" value="XM_022861303.1"/>
</dbReference>
<reference evidence="7" key="1">
    <citation type="submission" date="2025-08" db="UniProtKB">
        <authorList>
            <consortium name="RefSeq"/>
        </authorList>
    </citation>
    <scope>IDENTIFICATION</scope>
    <source>
        <tissue evidence="7">Fruit stalk</tissue>
    </source>
</reference>
<dbReference type="PANTHER" id="PTHR31719">
    <property type="entry name" value="NAC TRANSCRIPTION FACTOR 56"/>
    <property type="match status" value="1"/>
</dbReference>
<dbReference type="Gene3D" id="2.170.150.80">
    <property type="entry name" value="NAC domain"/>
    <property type="match status" value="1"/>
</dbReference>
<evidence type="ECO:0000256" key="1">
    <source>
        <dbReference type="ARBA" id="ARBA00023015"/>
    </source>
</evidence>
<dbReference type="PROSITE" id="PS51005">
    <property type="entry name" value="NAC"/>
    <property type="match status" value="1"/>
</dbReference>
<dbReference type="PANTHER" id="PTHR31719:SF209">
    <property type="entry name" value="NAC DOMAIN-CONTAINING PROTEIN 68-LIKE"/>
    <property type="match status" value="1"/>
</dbReference>
<sequence length="189" mass="22130">MMEEHKKEFVPTMESLPAGYVFKPSDDQLVVHYLKRKVYKKPLPSCKIKEIQFYNYDLETLIKLSEETNNKSSRQVSEWYFFTPRDRKYGTGSRPRLVGGNGFWKAIEAKKPVKFKGNIVGFKKKLAFYNGKPAKGDKTNWIMQEFVLSNPPATERAGDDDQKLDDWVLCKVYKLRDTKLKFRKSEIVD</sequence>
<dbReference type="OrthoDB" id="1848784at2759"/>
<dbReference type="GO" id="GO:0048731">
    <property type="term" value="P:system development"/>
    <property type="evidence" value="ECO:0007669"/>
    <property type="project" value="TreeGrafter"/>
</dbReference>
<name>A0A6P5WMF3_DURZI</name>
<accession>A0A6P5WMF3</accession>
<dbReference type="InterPro" id="IPR003441">
    <property type="entry name" value="NAC-dom"/>
</dbReference>
<keyword evidence="4" id="KW-0539">Nucleus</keyword>
<dbReference type="Proteomes" id="UP000515121">
    <property type="component" value="Unplaced"/>
</dbReference>
<feature type="domain" description="NAC" evidence="5">
    <location>
        <begin position="16"/>
        <end position="175"/>
    </location>
</feature>
<keyword evidence="1" id="KW-0805">Transcription regulation</keyword>
<gene>
    <name evidence="7" type="primary">LOC111275795</name>
</gene>
<keyword evidence="6" id="KW-1185">Reference proteome</keyword>
<dbReference type="InterPro" id="IPR036093">
    <property type="entry name" value="NAC_dom_sf"/>
</dbReference>
<dbReference type="GO" id="GO:0006355">
    <property type="term" value="P:regulation of DNA-templated transcription"/>
    <property type="evidence" value="ECO:0007669"/>
    <property type="project" value="InterPro"/>
</dbReference>
<evidence type="ECO:0000259" key="5">
    <source>
        <dbReference type="PROSITE" id="PS51005"/>
    </source>
</evidence>
<dbReference type="KEGG" id="dzi:111275795"/>
<evidence type="ECO:0000313" key="7">
    <source>
        <dbReference type="RefSeq" id="XP_022717038.1"/>
    </source>
</evidence>
<evidence type="ECO:0000256" key="4">
    <source>
        <dbReference type="ARBA" id="ARBA00023242"/>
    </source>
</evidence>
<dbReference type="GO" id="GO:0003677">
    <property type="term" value="F:DNA binding"/>
    <property type="evidence" value="ECO:0007669"/>
    <property type="project" value="UniProtKB-KW"/>
</dbReference>
<dbReference type="AlphaFoldDB" id="A0A6P5WMF3"/>
<proteinExistence type="predicted"/>
<protein>
    <submittedName>
        <fullName evidence="7">NAC domain-containing protein 68-like</fullName>
    </submittedName>
</protein>
<dbReference type="Pfam" id="PF02365">
    <property type="entry name" value="NAM"/>
    <property type="match status" value="1"/>
</dbReference>
<evidence type="ECO:0000256" key="3">
    <source>
        <dbReference type="ARBA" id="ARBA00023163"/>
    </source>
</evidence>